<keyword evidence="2" id="KW-1185">Reference proteome</keyword>
<evidence type="ECO:0000313" key="2">
    <source>
        <dbReference type="Proteomes" id="UP001177670"/>
    </source>
</evidence>
<comment type="caution">
    <text evidence="1">The sequence shown here is derived from an EMBL/GenBank/DDBJ whole genome shotgun (WGS) entry which is preliminary data.</text>
</comment>
<dbReference type="AlphaFoldDB" id="A0AA40KY49"/>
<gene>
    <name evidence="1" type="ORF">K0M31_001383</name>
</gene>
<accession>A0AA40KY49</accession>
<name>A0AA40KY49_9HYME</name>
<organism evidence="1 2">
    <name type="scientific">Melipona bicolor</name>
    <dbReference type="NCBI Taxonomy" id="60889"/>
    <lineage>
        <taxon>Eukaryota</taxon>
        <taxon>Metazoa</taxon>
        <taxon>Ecdysozoa</taxon>
        <taxon>Arthropoda</taxon>
        <taxon>Hexapoda</taxon>
        <taxon>Insecta</taxon>
        <taxon>Pterygota</taxon>
        <taxon>Neoptera</taxon>
        <taxon>Endopterygota</taxon>
        <taxon>Hymenoptera</taxon>
        <taxon>Apocrita</taxon>
        <taxon>Aculeata</taxon>
        <taxon>Apoidea</taxon>
        <taxon>Anthophila</taxon>
        <taxon>Apidae</taxon>
        <taxon>Melipona</taxon>
    </lineage>
</organism>
<evidence type="ECO:0000313" key="1">
    <source>
        <dbReference type="EMBL" id="KAK1136847.1"/>
    </source>
</evidence>
<protein>
    <submittedName>
        <fullName evidence="1">Uncharacterized protein</fullName>
    </submittedName>
</protein>
<dbReference type="EMBL" id="JAHYIQ010000001">
    <property type="protein sequence ID" value="KAK1136847.1"/>
    <property type="molecule type" value="Genomic_DNA"/>
</dbReference>
<proteinExistence type="predicted"/>
<sequence>MAGVDAPLPRCTCNVRNLATCSAVNQDSPTSRVVRSYRPHGSLARLLYDKQKADEQLEAYDKTQVTILSAM</sequence>
<reference evidence="1" key="1">
    <citation type="submission" date="2021-10" db="EMBL/GenBank/DDBJ databases">
        <title>Melipona bicolor Genome sequencing and assembly.</title>
        <authorList>
            <person name="Araujo N.S."/>
            <person name="Arias M.C."/>
        </authorList>
    </citation>
    <scope>NUCLEOTIDE SEQUENCE</scope>
    <source>
        <strain evidence="1">USP_2M_L1-L4_2017</strain>
        <tissue evidence="1">Whole body</tissue>
    </source>
</reference>
<dbReference type="Proteomes" id="UP001177670">
    <property type="component" value="Unassembled WGS sequence"/>
</dbReference>